<proteinExistence type="predicted"/>
<dbReference type="CDD" id="cd06142">
    <property type="entry name" value="RNaseD_exo"/>
    <property type="match status" value="1"/>
</dbReference>
<dbReference type="PANTHER" id="PTHR47649:SF1">
    <property type="entry name" value="RIBONUCLEASE D"/>
    <property type="match status" value="1"/>
</dbReference>
<dbReference type="Proteomes" id="UP000007814">
    <property type="component" value="Unassembled WGS sequence"/>
</dbReference>
<dbReference type="InterPro" id="IPR010997">
    <property type="entry name" value="HRDC-like_sf"/>
</dbReference>
<dbReference type="GO" id="GO:0003676">
    <property type="term" value="F:nucleic acid binding"/>
    <property type="evidence" value="ECO:0007669"/>
    <property type="project" value="InterPro"/>
</dbReference>
<accession>J2ZLZ1</accession>
<evidence type="ECO:0000313" key="3">
    <source>
        <dbReference type="EMBL" id="EJN83500.1"/>
    </source>
</evidence>
<dbReference type="eggNOG" id="COG0349">
    <property type="taxonomic scope" value="Bacteria"/>
</dbReference>
<dbReference type="GO" id="GO:0000166">
    <property type="term" value="F:nucleotide binding"/>
    <property type="evidence" value="ECO:0007669"/>
    <property type="project" value="InterPro"/>
</dbReference>
<dbReference type="InterPro" id="IPR002562">
    <property type="entry name" value="3'-5'_exonuclease_dom"/>
</dbReference>
<dbReference type="SMART" id="SM00341">
    <property type="entry name" value="HRDC"/>
    <property type="match status" value="1"/>
</dbReference>
<dbReference type="SMART" id="SM00474">
    <property type="entry name" value="35EXOc"/>
    <property type="match status" value="1"/>
</dbReference>
<keyword evidence="3" id="KW-0540">Nuclease</keyword>
<dbReference type="InterPro" id="IPR051086">
    <property type="entry name" value="RNase_D-like"/>
</dbReference>
<keyword evidence="3" id="KW-0378">Hydrolase</keyword>
<reference evidence="3 4" key="1">
    <citation type="submission" date="2012-07" db="EMBL/GenBank/DDBJ databases">
        <authorList>
            <person name="Durkin A.S."/>
            <person name="McCorrison J."/>
            <person name="Torralba M."/>
            <person name="Gillis M."/>
            <person name="Methe B."/>
            <person name="Sutton G."/>
            <person name="Nelson K.E."/>
        </authorList>
    </citation>
    <scope>NUCLEOTIDE SEQUENCE [LARGE SCALE GENOMIC DNA]</scope>
    <source>
        <strain evidence="4">ATCC 12104 / DSM 43013 / CCUG 2238 / JCM 8349 / NCTC 10301 / Howell 279</strain>
    </source>
</reference>
<dbReference type="PANTHER" id="PTHR47649">
    <property type="entry name" value="RIBONUCLEASE D"/>
    <property type="match status" value="1"/>
</dbReference>
<name>J2ZLZ1_ACTNH</name>
<dbReference type="PROSITE" id="PS50967">
    <property type="entry name" value="HRDC"/>
    <property type="match status" value="1"/>
</dbReference>
<feature type="domain" description="HRDC" evidence="2">
    <location>
        <begin position="253"/>
        <end position="333"/>
    </location>
</feature>
<dbReference type="InterPro" id="IPR036397">
    <property type="entry name" value="RNaseH_sf"/>
</dbReference>
<feature type="compositionally biased region" description="Low complexity" evidence="1">
    <location>
        <begin position="8"/>
        <end position="19"/>
    </location>
</feature>
<dbReference type="InterPro" id="IPR012337">
    <property type="entry name" value="RNaseH-like_sf"/>
</dbReference>
<feature type="region of interest" description="Disordered" evidence="1">
    <location>
        <begin position="334"/>
        <end position="381"/>
    </location>
</feature>
<feature type="region of interest" description="Disordered" evidence="1">
    <location>
        <begin position="1"/>
        <end position="35"/>
    </location>
</feature>
<dbReference type="PATRIC" id="fig|1115803.3.peg.2535"/>
<dbReference type="InterPro" id="IPR002121">
    <property type="entry name" value="HRDC_dom"/>
</dbReference>
<dbReference type="SUPFAM" id="SSF47819">
    <property type="entry name" value="HRDC-like"/>
    <property type="match status" value="1"/>
</dbReference>
<evidence type="ECO:0000259" key="2">
    <source>
        <dbReference type="PROSITE" id="PS50967"/>
    </source>
</evidence>
<dbReference type="EMBL" id="ALJK01000230">
    <property type="protein sequence ID" value="EJN83500.1"/>
    <property type="molecule type" value="Genomic_DNA"/>
</dbReference>
<organism evidence="3 4">
    <name type="scientific">Actinomyces naeslundii (strain ATCC 12104 / DSM 43013 / CCUG 2238 / JCM 8349 / NCTC 10301 / Howell 279)</name>
    <dbReference type="NCBI Taxonomy" id="1115803"/>
    <lineage>
        <taxon>Bacteria</taxon>
        <taxon>Bacillati</taxon>
        <taxon>Actinomycetota</taxon>
        <taxon>Actinomycetes</taxon>
        <taxon>Actinomycetales</taxon>
        <taxon>Actinomycetaceae</taxon>
        <taxon>Actinomyces</taxon>
    </lineage>
</organism>
<feature type="region of interest" description="Disordered" evidence="1">
    <location>
        <begin position="418"/>
        <end position="454"/>
    </location>
</feature>
<dbReference type="Pfam" id="PF00570">
    <property type="entry name" value="HRDC"/>
    <property type="match status" value="1"/>
</dbReference>
<protein>
    <submittedName>
        <fullName evidence="3">3'-5' exonuclease</fullName>
    </submittedName>
</protein>
<sequence>MTTRATGASRPAASSAVPHPAVPPGTTDHPISPHDVVDYPRPRDGLPEIIGTPAQLSRAARSLAAGQGPVALDAERASGFRYGQDAYLVQLRREGVGTLLIDPITCGPLTDLATALDGPEWILHAADQDIPCLTMLGLKAASLFDTELAARLLGRQHVGLGAVIEETLGLRLAKDHAAADWSTRPLPTSWLIYAALDVELLIDLRDALAVELEAAGKAQWATQEFEHIRTRPAKPAKIDPWRKTPRAGSTVRSPRSLAILRELWTSREELAAELDRTPSKVLSHQALIAAAVARPRSRRKMNALKEFSSRQARQNQERWWRAIERALEMPEEELPPPVLPWAPRSSPTRAPGSATTLKRRTSSTAYVEPSGSAPRRFACPRSSSWRRDASAVWPGTLVRRSSRDTPAASVLRRSVSAWPSWEPGRGRSSRPPRPSRQHCAEHTPIMCGGAPLTGTSERRTAVVVAGSSGTSRPCGTQWTSKP</sequence>
<dbReference type="Gene3D" id="3.30.420.10">
    <property type="entry name" value="Ribonuclease H-like superfamily/Ribonuclease H"/>
    <property type="match status" value="1"/>
</dbReference>
<keyword evidence="3" id="KW-0269">Exonuclease</keyword>
<gene>
    <name evidence="3" type="ORF">HMPREF1129_0525</name>
</gene>
<dbReference type="Pfam" id="PF01612">
    <property type="entry name" value="DNA_pol_A_exo1"/>
    <property type="match status" value="1"/>
</dbReference>
<dbReference type="AlphaFoldDB" id="J2ZLZ1"/>
<dbReference type="Gene3D" id="1.10.150.80">
    <property type="entry name" value="HRDC domain"/>
    <property type="match status" value="1"/>
</dbReference>
<dbReference type="InterPro" id="IPR044876">
    <property type="entry name" value="HRDC_dom_sf"/>
</dbReference>
<comment type="caution">
    <text evidence="3">The sequence shown here is derived from an EMBL/GenBank/DDBJ whole genome shotgun (WGS) entry which is preliminary data.</text>
</comment>
<evidence type="ECO:0000313" key="4">
    <source>
        <dbReference type="Proteomes" id="UP000007814"/>
    </source>
</evidence>
<dbReference type="GO" id="GO:0006139">
    <property type="term" value="P:nucleobase-containing compound metabolic process"/>
    <property type="evidence" value="ECO:0007669"/>
    <property type="project" value="InterPro"/>
</dbReference>
<dbReference type="SUPFAM" id="SSF53098">
    <property type="entry name" value="Ribonuclease H-like"/>
    <property type="match status" value="1"/>
</dbReference>
<feature type="compositionally biased region" description="Basic residues" evidence="1">
    <location>
        <begin position="427"/>
        <end position="436"/>
    </location>
</feature>
<evidence type="ECO:0000256" key="1">
    <source>
        <dbReference type="SAM" id="MobiDB-lite"/>
    </source>
</evidence>
<dbReference type="GO" id="GO:0008408">
    <property type="term" value="F:3'-5' exonuclease activity"/>
    <property type="evidence" value="ECO:0007669"/>
    <property type="project" value="InterPro"/>
</dbReference>